<organism evidence="1 2">
    <name type="scientific">Anatilimnocola aggregata</name>
    <dbReference type="NCBI Taxonomy" id="2528021"/>
    <lineage>
        <taxon>Bacteria</taxon>
        <taxon>Pseudomonadati</taxon>
        <taxon>Planctomycetota</taxon>
        <taxon>Planctomycetia</taxon>
        <taxon>Pirellulales</taxon>
        <taxon>Pirellulaceae</taxon>
        <taxon>Anatilimnocola</taxon>
    </lineage>
</organism>
<dbReference type="AlphaFoldDB" id="A0A517Y6F4"/>
<dbReference type="EMBL" id="CP036274">
    <property type="protein sequence ID" value="QDU25813.1"/>
    <property type="molecule type" value="Genomic_DNA"/>
</dbReference>
<protein>
    <submittedName>
        <fullName evidence="1">Uncharacterized protein</fullName>
    </submittedName>
</protein>
<evidence type="ECO:0000313" key="2">
    <source>
        <dbReference type="Proteomes" id="UP000315017"/>
    </source>
</evidence>
<evidence type="ECO:0000313" key="1">
    <source>
        <dbReference type="EMBL" id="QDU25813.1"/>
    </source>
</evidence>
<sequence length="54" mass="6036">MSGLSEVLPGCWGRPMRNERRASKNVADDLVETECERLLNSQSMPVMGEVERNG</sequence>
<dbReference type="KEGG" id="aagg:ETAA8_08850"/>
<keyword evidence="2" id="KW-1185">Reference proteome</keyword>
<accession>A0A517Y6F4</accession>
<reference evidence="1 2" key="1">
    <citation type="submission" date="2019-02" db="EMBL/GenBank/DDBJ databases">
        <title>Deep-cultivation of Planctomycetes and their phenomic and genomic characterization uncovers novel biology.</title>
        <authorList>
            <person name="Wiegand S."/>
            <person name="Jogler M."/>
            <person name="Boedeker C."/>
            <person name="Pinto D."/>
            <person name="Vollmers J."/>
            <person name="Rivas-Marin E."/>
            <person name="Kohn T."/>
            <person name="Peeters S.H."/>
            <person name="Heuer A."/>
            <person name="Rast P."/>
            <person name="Oberbeckmann S."/>
            <person name="Bunk B."/>
            <person name="Jeske O."/>
            <person name="Meyerdierks A."/>
            <person name="Storesund J.E."/>
            <person name="Kallscheuer N."/>
            <person name="Luecker S."/>
            <person name="Lage O.M."/>
            <person name="Pohl T."/>
            <person name="Merkel B.J."/>
            <person name="Hornburger P."/>
            <person name="Mueller R.-W."/>
            <person name="Bruemmer F."/>
            <person name="Labrenz M."/>
            <person name="Spormann A.M."/>
            <person name="Op den Camp H."/>
            <person name="Overmann J."/>
            <person name="Amann R."/>
            <person name="Jetten M.S.M."/>
            <person name="Mascher T."/>
            <person name="Medema M.H."/>
            <person name="Devos D.P."/>
            <person name="Kaster A.-K."/>
            <person name="Ovreas L."/>
            <person name="Rohde M."/>
            <person name="Galperin M.Y."/>
            <person name="Jogler C."/>
        </authorList>
    </citation>
    <scope>NUCLEOTIDE SEQUENCE [LARGE SCALE GENOMIC DNA]</scope>
    <source>
        <strain evidence="1 2">ETA_A8</strain>
    </source>
</reference>
<gene>
    <name evidence="1" type="ORF">ETAA8_08850</name>
</gene>
<proteinExistence type="predicted"/>
<dbReference type="Proteomes" id="UP000315017">
    <property type="component" value="Chromosome"/>
</dbReference>
<name>A0A517Y6F4_9BACT</name>